<dbReference type="PANTHER" id="PTHR34408">
    <property type="entry name" value="FAMILY PROTEIN, PUTATIVE-RELATED"/>
    <property type="match status" value="1"/>
</dbReference>
<dbReference type="EMBL" id="JACAQE010000001">
    <property type="protein sequence ID" value="NWC12290.1"/>
    <property type="molecule type" value="Genomic_DNA"/>
</dbReference>
<dbReference type="PANTHER" id="PTHR34408:SF1">
    <property type="entry name" value="GLYCOSYL HYDROLASE FAMILY 19 DOMAIN-CONTAINING PROTEIN HI_1415"/>
    <property type="match status" value="1"/>
</dbReference>
<protein>
    <submittedName>
        <fullName evidence="1">Glycoside hydrolase family 19 protein</fullName>
    </submittedName>
</protein>
<evidence type="ECO:0000313" key="2">
    <source>
        <dbReference type="Proteomes" id="UP000517547"/>
    </source>
</evidence>
<sequence length="219" mass="24298">MTITLEVLRAILPKSGDSAALFIAPLNEAMQRYAIDSPLRIAAFLAQVGYESEQLRILSENLDYSAAQLMLLWKNRFNCKTANECAYKPDMIANIAYASRYGNGLANTGDGWKYRGRGLIQLTFRDNYRDCDAELELGLIDNPGQLAEPSGAALSAGWFWKCNNLNHLADHRCFEEITQIINGGSNGADQRLALYHTALQVLKVPVESDAADNPTPDRR</sequence>
<reference evidence="1 2" key="1">
    <citation type="submission" date="2020-04" db="EMBL/GenBank/DDBJ databases">
        <title>Molecular characterization of pseudomonads from Agaricus bisporus reveal novel blotch 2 pathogens in Western Europe.</title>
        <authorList>
            <person name="Taparia T."/>
            <person name="Krijger M."/>
            <person name="Haynes E."/>
            <person name="Elpinstone J.G."/>
            <person name="Noble R."/>
            <person name="Van Der Wolf J."/>
        </authorList>
    </citation>
    <scope>NUCLEOTIDE SEQUENCE [LARGE SCALE GENOMIC DNA]</scope>
    <source>
        <strain evidence="1 2">IPO3738</strain>
    </source>
</reference>
<dbReference type="InterPro" id="IPR052354">
    <property type="entry name" value="Cell_Wall_Dynamics_Protein"/>
</dbReference>
<dbReference type="RefSeq" id="WP_017129460.1">
    <property type="nucleotide sequence ID" value="NZ_JACAQE010000001.1"/>
</dbReference>
<dbReference type="GO" id="GO:0016787">
    <property type="term" value="F:hydrolase activity"/>
    <property type="evidence" value="ECO:0007669"/>
    <property type="project" value="UniProtKB-KW"/>
</dbReference>
<dbReference type="SUPFAM" id="SSF53955">
    <property type="entry name" value="Lysozyme-like"/>
    <property type="match status" value="1"/>
</dbReference>
<dbReference type="AlphaFoldDB" id="A0A7Y7XUN6"/>
<evidence type="ECO:0000313" key="1">
    <source>
        <dbReference type="EMBL" id="NWC12290.1"/>
    </source>
</evidence>
<comment type="caution">
    <text evidence="1">The sequence shown here is derived from an EMBL/GenBank/DDBJ whole genome shotgun (WGS) entry which is preliminary data.</text>
</comment>
<gene>
    <name evidence="1" type="ORF">HX845_01400</name>
</gene>
<organism evidence="1 2">
    <name type="scientific">Pseudomonas gingeri</name>
    <dbReference type="NCBI Taxonomy" id="117681"/>
    <lineage>
        <taxon>Bacteria</taxon>
        <taxon>Pseudomonadati</taxon>
        <taxon>Pseudomonadota</taxon>
        <taxon>Gammaproteobacteria</taxon>
        <taxon>Pseudomonadales</taxon>
        <taxon>Pseudomonadaceae</taxon>
        <taxon>Pseudomonas</taxon>
    </lineage>
</organism>
<dbReference type="Proteomes" id="UP000517547">
    <property type="component" value="Unassembled WGS sequence"/>
</dbReference>
<accession>A0A7Y7XUN6</accession>
<dbReference type="InterPro" id="IPR023346">
    <property type="entry name" value="Lysozyme-like_dom_sf"/>
</dbReference>
<dbReference type="Gene3D" id="1.10.530.10">
    <property type="match status" value="1"/>
</dbReference>
<keyword evidence="1" id="KW-0378">Hydrolase</keyword>
<name>A0A7Y7XUN6_9PSED</name>
<proteinExistence type="predicted"/>